<dbReference type="AlphaFoldDB" id="A0A533QEB9"/>
<dbReference type="InterPro" id="IPR013029">
    <property type="entry name" value="YchF_C"/>
</dbReference>
<dbReference type="InterPro" id="IPR004396">
    <property type="entry name" value="ATPase_YchF/OLA1"/>
</dbReference>
<dbReference type="InterPro" id="IPR027417">
    <property type="entry name" value="P-loop_NTPase"/>
</dbReference>
<sequence length="362" mass="40311">MGLNCGIVGLPNVGKSTIFNALTSAKATSANYPFCTIDPNVGIVAVPDQRLEKIAKIIPTEKIVPTTVEFVDIAGLVKGASQGEGLGNQFLGHIKSVNAILHVVRCFDKSDIIHIEGGVHPIRDIEIINTELILADMETVEKRLVKNEKLVKTGDKNIIASLDVLKKVREGLNNNKLVRLLVLTDEEKKHIEDLHLMTAKPVLYVINIFDLEKDKQYIDRVTDFARQENSKCVVISGDIESEIAQMEPSERKTYYEEMGIGESGLEKLIRETYSLLGLITYFTAGPKEVKAWTIKQGIKAPQAAGVIHSDFERGFICAETYNYNDLVVLGSEQKVKEKGLLRLEGKEYIVKDGDIMHFRFNV</sequence>
<accession>A0A533QEB9</accession>
<dbReference type="Pfam" id="PF01926">
    <property type="entry name" value="MMR_HSR1"/>
    <property type="match status" value="1"/>
</dbReference>
<dbReference type="EMBL" id="SULG01000008">
    <property type="protein sequence ID" value="TLD43078.1"/>
    <property type="molecule type" value="Genomic_DNA"/>
</dbReference>
<comment type="similarity">
    <text evidence="6">Belongs to the TRAFAC class OBG-HflX-like GTPase superfamily. OBG GTPase family. YchF/OLA1 subfamily.</text>
</comment>
<dbReference type="GO" id="GO:0005737">
    <property type="term" value="C:cytoplasm"/>
    <property type="evidence" value="ECO:0007669"/>
    <property type="project" value="TreeGrafter"/>
</dbReference>
<evidence type="ECO:0000259" key="7">
    <source>
        <dbReference type="PROSITE" id="PS51710"/>
    </source>
</evidence>
<dbReference type="Gene3D" id="3.40.50.300">
    <property type="entry name" value="P-loop containing nucleotide triphosphate hydrolases"/>
    <property type="match status" value="1"/>
</dbReference>
<dbReference type="CDD" id="cd04867">
    <property type="entry name" value="TGS_YchF_OLA1"/>
    <property type="match status" value="1"/>
</dbReference>
<evidence type="ECO:0000313" key="9">
    <source>
        <dbReference type="EMBL" id="TLD43078.1"/>
    </source>
</evidence>
<evidence type="ECO:0000256" key="4">
    <source>
        <dbReference type="ARBA" id="ARBA00022840"/>
    </source>
</evidence>
<comment type="function">
    <text evidence="6">ATPase that binds to both the 70S ribosome and the 50S ribosomal subunit in a nucleotide-independent manner.</text>
</comment>
<dbReference type="GO" id="GO:0016887">
    <property type="term" value="F:ATP hydrolysis activity"/>
    <property type="evidence" value="ECO:0007669"/>
    <property type="project" value="UniProtKB-UniRule"/>
</dbReference>
<keyword evidence="5" id="KW-0460">Magnesium</keyword>
<evidence type="ECO:0000256" key="5">
    <source>
        <dbReference type="ARBA" id="ARBA00022842"/>
    </source>
</evidence>
<feature type="binding site" evidence="6">
    <location>
        <begin position="12"/>
        <end position="17"/>
    </location>
    <ligand>
        <name>ATP</name>
        <dbReference type="ChEBI" id="CHEBI:30616"/>
    </ligand>
</feature>
<dbReference type="InterPro" id="IPR012675">
    <property type="entry name" value="Beta-grasp_dom_sf"/>
</dbReference>
<organism evidence="9 10">
    <name type="scientific">Candidatus Jettenia ecosi</name>
    <dbReference type="NCBI Taxonomy" id="2494326"/>
    <lineage>
        <taxon>Bacteria</taxon>
        <taxon>Pseudomonadati</taxon>
        <taxon>Planctomycetota</taxon>
        <taxon>Candidatus Brocadiia</taxon>
        <taxon>Candidatus Brocadiales</taxon>
        <taxon>Candidatus Brocadiaceae</taxon>
        <taxon>Candidatus Jettenia</taxon>
    </lineage>
</organism>
<dbReference type="InterPro" id="IPR041706">
    <property type="entry name" value="YchF_N"/>
</dbReference>
<dbReference type="Pfam" id="PF06071">
    <property type="entry name" value="YchF-GTPase_C"/>
    <property type="match status" value="1"/>
</dbReference>
<dbReference type="PIRSF" id="PIRSF006641">
    <property type="entry name" value="CHP00092"/>
    <property type="match status" value="1"/>
</dbReference>
<evidence type="ECO:0000256" key="6">
    <source>
        <dbReference type="HAMAP-Rule" id="MF_00944"/>
    </source>
</evidence>
<keyword evidence="2" id="KW-0479">Metal-binding</keyword>
<dbReference type="FunFam" id="3.10.20.30:FF:000001">
    <property type="entry name" value="Ribosome-binding ATPase YchF"/>
    <property type="match status" value="1"/>
</dbReference>
<name>A0A533QEB9_9BACT</name>
<dbReference type="PROSITE" id="PS51880">
    <property type="entry name" value="TGS"/>
    <property type="match status" value="1"/>
</dbReference>
<dbReference type="GO" id="GO:0005525">
    <property type="term" value="F:GTP binding"/>
    <property type="evidence" value="ECO:0007669"/>
    <property type="project" value="InterPro"/>
</dbReference>
<dbReference type="InterPro" id="IPR004095">
    <property type="entry name" value="TGS"/>
</dbReference>
<dbReference type="InterPro" id="IPR023192">
    <property type="entry name" value="TGS-like_dom_sf"/>
</dbReference>
<dbReference type="GO" id="GO:0005524">
    <property type="term" value="F:ATP binding"/>
    <property type="evidence" value="ECO:0007669"/>
    <property type="project" value="UniProtKB-UniRule"/>
</dbReference>
<keyword evidence="4 6" id="KW-0067">ATP-binding</keyword>
<dbReference type="GO" id="GO:0046872">
    <property type="term" value="F:metal ion binding"/>
    <property type="evidence" value="ECO:0007669"/>
    <property type="project" value="UniProtKB-KW"/>
</dbReference>
<dbReference type="SUPFAM" id="SSF52540">
    <property type="entry name" value="P-loop containing nucleoside triphosphate hydrolases"/>
    <property type="match status" value="1"/>
</dbReference>
<evidence type="ECO:0000313" key="10">
    <source>
        <dbReference type="Proteomes" id="UP000319783"/>
    </source>
</evidence>
<dbReference type="Proteomes" id="UP000319783">
    <property type="component" value="Unassembled WGS sequence"/>
</dbReference>
<evidence type="ECO:0000256" key="3">
    <source>
        <dbReference type="ARBA" id="ARBA00022741"/>
    </source>
</evidence>
<dbReference type="InterPro" id="IPR031167">
    <property type="entry name" value="G_OBG"/>
</dbReference>
<evidence type="ECO:0000256" key="2">
    <source>
        <dbReference type="ARBA" id="ARBA00022723"/>
    </source>
</evidence>
<feature type="domain" description="OBG-type G" evidence="7">
    <location>
        <begin position="3"/>
        <end position="255"/>
    </location>
</feature>
<dbReference type="SUPFAM" id="SSF81271">
    <property type="entry name" value="TGS-like"/>
    <property type="match status" value="1"/>
</dbReference>
<comment type="caution">
    <text evidence="9">The sequence shown here is derived from an EMBL/GenBank/DDBJ whole genome shotgun (WGS) entry which is preliminary data.</text>
</comment>
<dbReference type="FunFam" id="1.10.150.300:FF:000001">
    <property type="entry name" value="Ribosome-binding ATPase YchF"/>
    <property type="match status" value="1"/>
</dbReference>
<reference evidence="9 10" key="1">
    <citation type="submission" date="2019-04" db="EMBL/GenBank/DDBJ databases">
        <title>Genome of a novel bacterium Candidatus Jettenia ecosi reconstructed from metagenome of an anammox bioreactor.</title>
        <authorList>
            <person name="Mardanov A.V."/>
            <person name="Beletsky A.V."/>
            <person name="Ravin N.V."/>
            <person name="Botchkova E.A."/>
            <person name="Litti Y.V."/>
            <person name="Nozhevnikova A.N."/>
        </authorList>
    </citation>
    <scope>NUCLEOTIDE SEQUENCE [LARGE SCALE GENOMIC DNA]</scope>
    <source>
        <strain evidence="9">J2</strain>
    </source>
</reference>
<dbReference type="PROSITE" id="PS51710">
    <property type="entry name" value="G_OBG"/>
    <property type="match status" value="1"/>
</dbReference>
<feature type="domain" description="TGS" evidence="8">
    <location>
        <begin position="277"/>
        <end position="360"/>
    </location>
</feature>
<proteinExistence type="inferred from homology"/>
<dbReference type="Gene3D" id="1.10.150.300">
    <property type="entry name" value="TGS-like domain"/>
    <property type="match status" value="1"/>
</dbReference>
<dbReference type="GO" id="GO:0043023">
    <property type="term" value="F:ribosomal large subunit binding"/>
    <property type="evidence" value="ECO:0007669"/>
    <property type="project" value="UniProtKB-UniRule"/>
</dbReference>
<protein>
    <recommendedName>
        <fullName evidence="6">Ribosome-binding ATPase YchF</fullName>
    </recommendedName>
</protein>
<dbReference type="NCBIfam" id="TIGR00092">
    <property type="entry name" value="redox-regulated ATPase YchF"/>
    <property type="match status" value="1"/>
</dbReference>
<dbReference type="Gene3D" id="3.10.20.30">
    <property type="match status" value="1"/>
</dbReference>
<dbReference type="InterPro" id="IPR012676">
    <property type="entry name" value="TGS-like"/>
</dbReference>
<gene>
    <name evidence="6" type="primary">ychF</name>
    <name evidence="9" type="ORF">JETT_0648</name>
</gene>
<keyword evidence="3 6" id="KW-0547">Nucleotide-binding</keyword>
<dbReference type="HAMAP" id="MF_00944">
    <property type="entry name" value="YchF_OLA1_ATPase"/>
    <property type="match status" value="1"/>
</dbReference>
<dbReference type="CDD" id="cd01900">
    <property type="entry name" value="YchF"/>
    <property type="match status" value="1"/>
</dbReference>
<comment type="cofactor">
    <cofactor evidence="1">
        <name>Mg(2+)</name>
        <dbReference type="ChEBI" id="CHEBI:18420"/>
    </cofactor>
</comment>
<evidence type="ECO:0000256" key="1">
    <source>
        <dbReference type="ARBA" id="ARBA00001946"/>
    </source>
</evidence>
<evidence type="ECO:0000259" key="8">
    <source>
        <dbReference type="PROSITE" id="PS51880"/>
    </source>
</evidence>
<dbReference type="PRINTS" id="PR00326">
    <property type="entry name" value="GTP1OBG"/>
</dbReference>
<dbReference type="PANTHER" id="PTHR23305">
    <property type="entry name" value="OBG GTPASE FAMILY"/>
    <property type="match status" value="1"/>
</dbReference>
<dbReference type="InterPro" id="IPR006073">
    <property type="entry name" value="GTP-bd"/>
</dbReference>
<dbReference type="PANTHER" id="PTHR23305:SF18">
    <property type="entry name" value="OBG-TYPE G DOMAIN-CONTAINING PROTEIN"/>
    <property type="match status" value="1"/>
</dbReference>